<dbReference type="Pfam" id="PF00378">
    <property type="entry name" value="ECH_1"/>
    <property type="match status" value="1"/>
</dbReference>
<dbReference type="PANTHER" id="PTHR42964:SF1">
    <property type="entry name" value="POLYKETIDE BIOSYNTHESIS ENOYL-COA HYDRATASE PKSH-RELATED"/>
    <property type="match status" value="1"/>
</dbReference>
<dbReference type="GO" id="GO:0008300">
    <property type="term" value="P:isoprenoid catabolic process"/>
    <property type="evidence" value="ECO:0007669"/>
    <property type="project" value="TreeGrafter"/>
</dbReference>
<comment type="similarity">
    <text evidence="1">Belongs to the enoyl-CoA hydratase/isomerase family.</text>
</comment>
<dbReference type="CDD" id="cd06558">
    <property type="entry name" value="crotonase-like"/>
    <property type="match status" value="1"/>
</dbReference>
<evidence type="ECO:0000313" key="2">
    <source>
        <dbReference type="EMBL" id="GGZ79069.1"/>
    </source>
</evidence>
<dbReference type="GO" id="GO:0003824">
    <property type="term" value="F:catalytic activity"/>
    <property type="evidence" value="ECO:0007669"/>
    <property type="project" value="UniProtKB-ARBA"/>
</dbReference>
<dbReference type="InterPro" id="IPR014748">
    <property type="entry name" value="Enoyl-CoA_hydra_C"/>
</dbReference>
<evidence type="ECO:0000313" key="3">
    <source>
        <dbReference type="Proteomes" id="UP000622604"/>
    </source>
</evidence>
<dbReference type="AlphaFoldDB" id="A0A8H9IGL1"/>
<dbReference type="PANTHER" id="PTHR42964">
    <property type="entry name" value="ENOYL-COA HYDRATASE"/>
    <property type="match status" value="1"/>
</dbReference>
<gene>
    <name evidence="2" type="primary">atuE</name>
    <name evidence="2" type="ORF">GCM10011274_41440</name>
</gene>
<protein>
    <submittedName>
        <fullName evidence="2">Isohexenylglutaconyl-CoA hydratase</fullName>
    </submittedName>
</protein>
<dbReference type="InterPro" id="IPR001753">
    <property type="entry name" value="Enoyl-CoA_hydra/iso"/>
</dbReference>
<dbReference type="SUPFAM" id="SSF52096">
    <property type="entry name" value="ClpP/crotonase"/>
    <property type="match status" value="1"/>
</dbReference>
<dbReference type="EMBL" id="BMZC01000015">
    <property type="protein sequence ID" value="GGZ79069.1"/>
    <property type="molecule type" value="Genomic_DNA"/>
</dbReference>
<organism evidence="2 3">
    <name type="scientific">Paraglaciecola chathamensis</name>
    <dbReference type="NCBI Taxonomy" id="368405"/>
    <lineage>
        <taxon>Bacteria</taxon>
        <taxon>Pseudomonadati</taxon>
        <taxon>Pseudomonadota</taxon>
        <taxon>Gammaproteobacteria</taxon>
        <taxon>Alteromonadales</taxon>
        <taxon>Alteromonadaceae</taxon>
        <taxon>Paraglaciecola</taxon>
    </lineage>
</organism>
<dbReference type="RefSeq" id="WP_191867103.1">
    <property type="nucleotide sequence ID" value="NZ_BMZC01000015.1"/>
</dbReference>
<dbReference type="InterPro" id="IPR029045">
    <property type="entry name" value="ClpP/crotonase-like_dom_sf"/>
</dbReference>
<reference evidence="2" key="1">
    <citation type="journal article" date="2014" name="Int. J. Syst. Evol. Microbiol.">
        <title>Complete genome sequence of Corynebacterium casei LMG S-19264T (=DSM 44701T), isolated from a smear-ripened cheese.</title>
        <authorList>
            <consortium name="US DOE Joint Genome Institute (JGI-PGF)"/>
            <person name="Walter F."/>
            <person name="Albersmeier A."/>
            <person name="Kalinowski J."/>
            <person name="Ruckert C."/>
        </authorList>
    </citation>
    <scope>NUCLEOTIDE SEQUENCE</scope>
    <source>
        <strain evidence="2">KCTC 32337</strain>
    </source>
</reference>
<evidence type="ECO:0000256" key="1">
    <source>
        <dbReference type="ARBA" id="ARBA00005254"/>
    </source>
</evidence>
<accession>A0A8H9IGL1</accession>
<name>A0A8H9IGL1_9ALTE</name>
<proteinExistence type="inferred from homology"/>
<reference evidence="2" key="2">
    <citation type="submission" date="2020-09" db="EMBL/GenBank/DDBJ databases">
        <authorList>
            <person name="Sun Q."/>
            <person name="Kim S."/>
        </authorList>
    </citation>
    <scope>NUCLEOTIDE SEQUENCE</scope>
    <source>
        <strain evidence="2">KCTC 32337</strain>
    </source>
</reference>
<dbReference type="InterPro" id="IPR051683">
    <property type="entry name" value="Enoyl-CoA_Hydratase/Isomerase"/>
</dbReference>
<dbReference type="Proteomes" id="UP000622604">
    <property type="component" value="Unassembled WGS sequence"/>
</dbReference>
<sequence>MSNVSQQQYREILVSLTQGVLTITFNRPHKKNAMNLALVNEVMAVFSDIADDTSVRAVVICGSEGNFCAGGDISDMHSDAGSEQDEQHSIWNFNRSFGRMVTQVNQAPQVVITLLEGAVLGGGFGLACVSDIAIAHQSAVFAMPETGLGVVPAQIAPFVVTRIGLTQARRLALLGERVGANQSQALGIVHFVCESQEALQAQLNEVLKQVQRGAPKANANTKALMLKVGTVELETLLDEAADVFTQALSSDEGKEGTQAFMQKRKPSWCE</sequence>
<dbReference type="Gene3D" id="3.90.226.10">
    <property type="entry name" value="2-enoyl-CoA Hydratase, Chain A, domain 1"/>
    <property type="match status" value="1"/>
</dbReference>
<dbReference type="Gene3D" id="1.10.12.10">
    <property type="entry name" value="Lyase 2-enoyl-coa Hydratase, Chain A, domain 2"/>
    <property type="match status" value="1"/>
</dbReference>
<comment type="caution">
    <text evidence="2">The sequence shown here is derived from an EMBL/GenBank/DDBJ whole genome shotgun (WGS) entry which is preliminary data.</text>
</comment>